<feature type="region of interest" description="Disordered" evidence="1">
    <location>
        <begin position="142"/>
        <end position="162"/>
    </location>
</feature>
<evidence type="ECO:0000256" key="1">
    <source>
        <dbReference type="SAM" id="MobiDB-lite"/>
    </source>
</evidence>
<dbReference type="RefSeq" id="WP_136529986.1">
    <property type="nucleotide sequence ID" value="NZ_STGX01000008.1"/>
</dbReference>
<protein>
    <submittedName>
        <fullName evidence="2">Uncharacterized protein</fullName>
    </submittedName>
</protein>
<keyword evidence="3" id="KW-1185">Reference proteome</keyword>
<organism evidence="2 3">
    <name type="scientific">Glycomyces paridis</name>
    <dbReference type="NCBI Taxonomy" id="2126555"/>
    <lineage>
        <taxon>Bacteria</taxon>
        <taxon>Bacillati</taxon>
        <taxon>Actinomycetota</taxon>
        <taxon>Actinomycetes</taxon>
        <taxon>Glycomycetales</taxon>
        <taxon>Glycomycetaceae</taxon>
        <taxon>Glycomyces</taxon>
    </lineage>
</organism>
<gene>
    <name evidence="2" type="ORF">E9998_12265</name>
</gene>
<dbReference type="AlphaFoldDB" id="A0A4S8PFE7"/>
<dbReference type="OrthoDB" id="5190914at2"/>
<feature type="region of interest" description="Disordered" evidence="1">
    <location>
        <begin position="1"/>
        <end position="29"/>
    </location>
</feature>
<dbReference type="EMBL" id="STGX01000008">
    <property type="protein sequence ID" value="THV28375.1"/>
    <property type="molecule type" value="Genomic_DNA"/>
</dbReference>
<dbReference type="Proteomes" id="UP000305792">
    <property type="component" value="Unassembled WGS sequence"/>
</dbReference>
<evidence type="ECO:0000313" key="3">
    <source>
        <dbReference type="Proteomes" id="UP000305792"/>
    </source>
</evidence>
<accession>A0A4S8PFE7</accession>
<comment type="caution">
    <text evidence="2">The sequence shown here is derived from an EMBL/GenBank/DDBJ whole genome shotgun (WGS) entry which is preliminary data.</text>
</comment>
<name>A0A4S8PFE7_9ACTN</name>
<evidence type="ECO:0000313" key="2">
    <source>
        <dbReference type="EMBL" id="THV28375.1"/>
    </source>
</evidence>
<reference evidence="2 3" key="1">
    <citation type="journal article" date="2018" name="Int. J. Syst. Evol. Microbiol.">
        <title>Glycomyces paridis sp. nov., isolated from the medicinal plant Paris polyphylla.</title>
        <authorList>
            <person name="Fang X.M."/>
            <person name="Bai J.L."/>
            <person name="Su J."/>
            <person name="Zhao L.L."/>
            <person name="Liu H.Y."/>
            <person name="Ma B.P."/>
            <person name="Zhang Y.Q."/>
            <person name="Yu L.Y."/>
        </authorList>
    </citation>
    <scope>NUCLEOTIDE SEQUENCE [LARGE SCALE GENOMIC DNA]</scope>
    <source>
        <strain evidence="2 3">CPCC 204357</strain>
    </source>
</reference>
<sequence length="317" mass="34962">MSDNEHPSVTAHPASPHPVVTDTRPGRIKRSEGLLEVTIATTAPTEPEGPGREAPEYPPSRVPILLVDSRPVAQGVGTAWVRLPPGMHRCSVQAGGFAGWWVAEVTARRTTVLESHPDRAWEPGGEPPLAPDTWAGKTLRRADEAGDSAPAASQLPFTLDRLPDHEPKSGGLLLDLTWEAVSQHVDPGTGIDRDWLRRSGEPWPPRERPWMPDPVVTIDGARQELDWGRWWIPLRPGGHGLEVAVAESGPSAGTRRARWRTAVDVHPGSITRARINAQVVQHSRPERTVLRTSGFDARLRSNRLTERLPDFREPRTR</sequence>
<proteinExistence type="predicted"/>
<feature type="region of interest" description="Disordered" evidence="1">
    <location>
        <begin position="39"/>
        <end position="58"/>
    </location>
</feature>